<protein>
    <submittedName>
        <fullName evidence="3">Lipopolysaccharide cholinephosphotransferase</fullName>
    </submittedName>
</protein>
<dbReference type="Proteomes" id="UP000199820">
    <property type="component" value="Unassembled WGS sequence"/>
</dbReference>
<dbReference type="Proteomes" id="UP000214760">
    <property type="component" value="Unassembled WGS sequence"/>
</dbReference>
<dbReference type="eggNOG" id="COG3475">
    <property type="taxonomic scope" value="Bacteria"/>
</dbReference>
<dbReference type="GO" id="GO:0009100">
    <property type="term" value="P:glycoprotein metabolic process"/>
    <property type="evidence" value="ECO:0007669"/>
    <property type="project" value="UniProtKB-ARBA"/>
</dbReference>
<feature type="domain" description="LicD/FKTN/FKRP nucleotidyltransferase" evidence="1">
    <location>
        <begin position="25"/>
        <end position="257"/>
    </location>
</feature>
<organism evidence="3 5">
    <name type="scientific">[Clostridium] aminophilum</name>
    <dbReference type="NCBI Taxonomy" id="1526"/>
    <lineage>
        <taxon>Bacteria</taxon>
        <taxon>Bacillati</taxon>
        <taxon>Bacillota</taxon>
        <taxon>Clostridia</taxon>
        <taxon>Lachnospirales</taxon>
        <taxon>Lachnospiraceae</taxon>
    </lineage>
</organism>
<name>A0A1I6JDU9_9FIRM</name>
<dbReference type="AlphaFoldDB" id="A0A1I6JDU9"/>
<dbReference type="OrthoDB" id="9786100at2"/>
<evidence type="ECO:0000259" key="1">
    <source>
        <dbReference type="Pfam" id="PF04991"/>
    </source>
</evidence>
<evidence type="ECO:0000313" key="4">
    <source>
        <dbReference type="Proteomes" id="UP000199820"/>
    </source>
</evidence>
<dbReference type="InterPro" id="IPR052942">
    <property type="entry name" value="LPS_cholinephosphotransferase"/>
</dbReference>
<dbReference type="Pfam" id="PF04991">
    <property type="entry name" value="LicD"/>
    <property type="match status" value="1"/>
</dbReference>
<sequence length="279" mass="33399">MQQKFDLTEVHAANLKMLKEIDRICRKYRIRYFLDAGTLLGAIRHKGFIPWDDDVDIAMPRRDYERFLRIAKDELPEGIDLLRPEDFRGGTAFYDFTARLIYQNSRRYPDNEEMRFYEGKLNHLWIDIFTMDRIPDNPVLDRLSRLSQKIVYGLAMGHRRELDYSKYSAADRIRVKILAGIGKRIPMKMIFGLQRRAASFWNFRKKTRHLYFTNYAPDWMYCTAESSWFRESVDVPFEDTVLSVAAGYEPMLRQLYGDYRKLPPEEKRVPEHSDFTFWE</sequence>
<accession>A0A1I6JDU9</accession>
<dbReference type="PANTHER" id="PTHR43404">
    <property type="entry name" value="LIPOPOLYSACCHARIDE CHOLINEPHOSPHOTRANSFERASE LICD"/>
    <property type="match status" value="1"/>
</dbReference>
<dbReference type="EMBL" id="FOIL01000009">
    <property type="protein sequence ID" value="SET24583.1"/>
    <property type="molecule type" value="Genomic_DNA"/>
</dbReference>
<dbReference type="EMBL" id="FOZC01000007">
    <property type="protein sequence ID" value="SFR77089.1"/>
    <property type="molecule type" value="Genomic_DNA"/>
</dbReference>
<reference evidence="4 5" key="1">
    <citation type="submission" date="2016-10" db="EMBL/GenBank/DDBJ databases">
        <authorList>
            <person name="de Groot N.N."/>
        </authorList>
    </citation>
    <scope>NUCLEOTIDE SEQUENCE [LARGE SCALE GENOMIC DNA]</scope>
    <source>
        <strain evidence="3 5">F</strain>
        <strain evidence="2 4">KH1P1</strain>
    </source>
</reference>
<evidence type="ECO:0000313" key="5">
    <source>
        <dbReference type="Proteomes" id="UP000214760"/>
    </source>
</evidence>
<gene>
    <name evidence="3" type="ORF">SAMN02910262_01425</name>
    <name evidence="2" type="ORF">SAMN04487771_100924</name>
</gene>
<dbReference type="InterPro" id="IPR007074">
    <property type="entry name" value="LicD/FKTN/FKRP_NTP_transf"/>
</dbReference>
<proteinExistence type="predicted"/>
<dbReference type="STRING" id="1526.SAMN02910262_01425"/>
<keyword evidence="3" id="KW-0808">Transferase</keyword>
<evidence type="ECO:0000313" key="3">
    <source>
        <dbReference type="EMBL" id="SFR77089.1"/>
    </source>
</evidence>
<dbReference type="PANTHER" id="PTHR43404:SF2">
    <property type="entry name" value="LIPOPOLYSACCHARIDE CHOLINEPHOSPHOTRANSFERASE LICD"/>
    <property type="match status" value="1"/>
</dbReference>
<dbReference type="RefSeq" id="WP_031472420.1">
    <property type="nucleotide sequence ID" value="NZ_FOIL01000009.1"/>
</dbReference>
<evidence type="ECO:0000313" key="2">
    <source>
        <dbReference type="EMBL" id="SET24583.1"/>
    </source>
</evidence>
<keyword evidence="4" id="KW-1185">Reference proteome</keyword>
<dbReference type="GO" id="GO:0016740">
    <property type="term" value="F:transferase activity"/>
    <property type="evidence" value="ECO:0007669"/>
    <property type="project" value="UniProtKB-KW"/>
</dbReference>